<keyword evidence="2" id="KW-1185">Reference proteome</keyword>
<evidence type="ECO:0000313" key="2">
    <source>
        <dbReference type="Proteomes" id="UP000515728"/>
    </source>
</evidence>
<proteinExistence type="predicted"/>
<protein>
    <submittedName>
        <fullName evidence="1">Uncharacterized protein</fullName>
    </submittedName>
</protein>
<dbReference type="KEGG" id="ppel:H6H00_26615"/>
<dbReference type="EMBL" id="CP060131">
    <property type="protein sequence ID" value="QNG51637.1"/>
    <property type="molecule type" value="Genomic_DNA"/>
</dbReference>
<gene>
    <name evidence="1" type="ORF">H6H00_26615</name>
</gene>
<reference evidence="1 2" key="1">
    <citation type="submission" date="2020-08" db="EMBL/GenBank/DDBJ databases">
        <authorList>
            <person name="Mo P."/>
        </authorList>
    </citation>
    <scope>NUCLEOTIDE SEQUENCE [LARGE SCALE GENOMIC DNA]</scope>
    <source>
        <strain evidence="1 2">CGMCC 4.1532</strain>
    </source>
</reference>
<organism evidence="1 2">
    <name type="scientific">Pseudonocardia petroleophila</name>
    <dbReference type="NCBI Taxonomy" id="37331"/>
    <lineage>
        <taxon>Bacteria</taxon>
        <taxon>Bacillati</taxon>
        <taxon>Actinomycetota</taxon>
        <taxon>Actinomycetes</taxon>
        <taxon>Pseudonocardiales</taxon>
        <taxon>Pseudonocardiaceae</taxon>
        <taxon>Pseudonocardia</taxon>
    </lineage>
</organism>
<evidence type="ECO:0000313" key="1">
    <source>
        <dbReference type="EMBL" id="QNG51637.1"/>
    </source>
</evidence>
<name>A0A7G7MFS6_9PSEU</name>
<dbReference type="RefSeq" id="WP_185718391.1">
    <property type="nucleotide sequence ID" value="NZ_BAAAWI010000001.1"/>
</dbReference>
<accession>A0A7G7MFS6</accession>
<dbReference type="Proteomes" id="UP000515728">
    <property type="component" value="Chromosome"/>
</dbReference>
<dbReference type="AlphaFoldDB" id="A0A7G7MFS6"/>
<sequence>MDDNDLIEMFDNVLDHLWLRVQHEVRAHLKNLISIEIGFSHLDPAEIDKLAHRLLG</sequence>